<dbReference type="PROSITE" id="PS50928">
    <property type="entry name" value="ABC_TM1"/>
    <property type="match status" value="1"/>
</dbReference>
<reference evidence="9" key="2">
    <citation type="submission" date="2022-09" db="EMBL/GenBank/DDBJ databases">
        <authorList>
            <person name="Sun Q."/>
            <person name="Ohkuma M."/>
        </authorList>
    </citation>
    <scope>NUCLEOTIDE SEQUENCE</scope>
    <source>
        <strain evidence="9">JCM 3093</strain>
    </source>
</reference>
<evidence type="ECO:0000256" key="1">
    <source>
        <dbReference type="ARBA" id="ARBA00004651"/>
    </source>
</evidence>
<organism evidence="9 10">
    <name type="scientific">Planomonospora parontospora</name>
    <dbReference type="NCBI Taxonomy" id="58119"/>
    <lineage>
        <taxon>Bacteria</taxon>
        <taxon>Bacillati</taxon>
        <taxon>Actinomycetota</taxon>
        <taxon>Actinomycetes</taxon>
        <taxon>Streptosporangiales</taxon>
        <taxon>Streptosporangiaceae</taxon>
        <taxon>Planomonospora</taxon>
    </lineage>
</organism>
<dbReference type="InterPro" id="IPR035906">
    <property type="entry name" value="MetI-like_sf"/>
</dbReference>
<sequence>MLGYRAARRPAHSRTFPEGRMMGAYLFKRLVSNVLLVAIAASMAYFLAATSLNPRYKYEGRQPPVAEAVIDATLEQYNLNDKTPVFQRYVTWAAGVATGDLGRTWDGKPVNEELGRRVGVSLRLLLVGTILGAAVGVSVGAYAAVKQYRISDRAIGVGAFVVMAIPVFVLATLLTVAAAGLNGVLGFTLLEYTGEYNPALSGWDQLTNRLNHLILPTISLTLGQIAYYSRIQRNMMLDVLGQDFIRTARAKGLSRRNALFKHALRTSLVPVATYFAFSFGTMLTGATFTEKIFGWHGMGAWLVDSIQSHDVNSVAAVSLFAAVCVLVAGFLSDLIVSAIDPRVRVS</sequence>
<evidence type="ECO:0000313" key="9">
    <source>
        <dbReference type="EMBL" id="GGK73569.1"/>
    </source>
</evidence>
<feature type="transmembrane region" description="Helical" evidence="7">
    <location>
        <begin position="124"/>
        <end position="145"/>
    </location>
</feature>
<dbReference type="InterPro" id="IPR000515">
    <property type="entry name" value="MetI-like"/>
</dbReference>
<evidence type="ECO:0000256" key="2">
    <source>
        <dbReference type="ARBA" id="ARBA00022448"/>
    </source>
</evidence>
<proteinExistence type="inferred from homology"/>
<name>A0AA37F5C1_9ACTN</name>
<evidence type="ECO:0000256" key="5">
    <source>
        <dbReference type="ARBA" id="ARBA00022989"/>
    </source>
</evidence>
<feature type="domain" description="ABC transmembrane type-1" evidence="8">
    <location>
        <begin position="118"/>
        <end position="332"/>
    </location>
</feature>
<dbReference type="AlphaFoldDB" id="A0AA37F5C1"/>
<evidence type="ECO:0000259" key="8">
    <source>
        <dbReference type="PROSITE" id="PS50928"/>
    </source>
</evidence>
<dbReference type="Proteomes" id="UP000627984">
    <property type="component" value="Unassembled WGS sequence"/>
</dbReference>
<comment type="similarity">
    <text evidence="7">Belongs to the binding-protein-dependent transport system permease family.</text>
</comment>
<keyword evidence="4 7" id="KW-0812">Transmembrane</keyword>
<dbReference type="GO" id="GO:0071916">
    <property type="term" value="F:dipeptide transmembrane transporter activity"/>
    <property type="evidence" value="ECO:0007669"/>
    <property type="project" value="TreeGrafter"/>
</dbReference>
<evidence type="ECO:0000256" key="7">
    <source>
        <dbReference type="RuleBase" id="RU363032"/>
    </source>
</evidence>
<gene>
    <name evidence="9" type="ORF">GCM10010126_36220</name>
</gene>
<evidence type="ECO:0000256" key="3">
    <source>
        <dbReference type="ARBA" id="ARBA00022475"/>
    </source>
</evidence>
<feature type="transmembrane region" description="Helical" evidence="7">
    <location>
        <begin position="30"/>
        <end position="48"/>
    </location>
</feature>
<evidence type="ECO:0000256" key="4">
    <source>
        <dbReference type="ARBA" id="ARBA00022692"/>
    </source>
</evidence>
<dbReference type="PANTHER" id="PTHR43163">
    <property type="entry name" value="DIPEPTIDE TRANSPORT SYSTEM PERMEASE PROTEIN DPPB-RELATED"/>
    <property type="match status" value="1"/>
</dbReference>
<reference evidence="9" key="1">
    <citation type="journal article" date="2014" name="Int. J. Syst. Evol. Microbiol.">
        <title>Complete genome sequence of Corynebacterium casei LMG S-19264T (=DSM 44701T), isolated from a smear-ripened cheese.</title>
        <authorList>
            <consortium name="US DOE Joint Genome Institute (JGI-PGF)"/>
            <person name="Walter F."/>
            <person name="Albersmeier A."/>
            <person name="Kalinowski J."/>
            <person name="Ruckert C."/>
        </authorList>
    </citation>
    <scope>NUCLEOTIDE SEQUENCE</scope>
    <source>
        <strain evidence="9">JCM 3093</strain>
    </source>
</reference>
<feature type="transmembrane region" description="Helical" evidence="7">
    <location>
        <begin position="210"/>
        <end position="228"/>
    </location>
</feature>
<dbReference type="EMBL" id="BMQD01000010">
    <property type="protein sequence ID" value="GGK73569.1"/>
    <property type="molecule type" value="Genomic_DNA"/>
</dbReference>
<feature type="transmembrane region" description="Helical" evidence="7">
    <location>
        <begin position="157"/>
        <end position="190"/>
    </location>
</feature>
<keyword evidence="5 7" id="KW-1133">Transmembrane helix</keyword>
<keyword evidence="2 7" id="KW-0813">Transport</keyword>
<dbReference type="SUPFAM" id="SSF161098">
    <property type="entry name" value="MetI-like"/>
    <property type="match status" value="1"/>
</dbReference>
<comment type="caution">
    <text evidence="9">The sequence shown here is derived from an EMBL/GenBank/DDBJ whole genome shotgun (WGS) entry which is preliminary data.</text>
</comment>
<protein>
    <submittedName>
        <fullName evidence="9">Peptide ABC transporter permease</fullName>
    </submittedName>
</protein>
<keyword evidence="6 7" id="KW-0472">Membrane</keyword>
<feature type="transmembrane region" description="Helical" evidence="7">
    <location>
        <begin position="271"/>
        <end position="293"/>
    </location>
</feature>
<evidence type="ECO:0000313" key="10">
    <source>
        <dbReference type="Proteomes" id="UP000627984"/>
    </source>
</evidence>
<dbReference type="CDD" id="cd06261">
    <property type="entry name" value="TM_PBP2"/>
    <property type="match status" value="1"/>
</dbReference>
<dbReference type="Gene3D" id="1.10.3720.10">
    <property type="entry name" value="MetI-like"/>
    <property type="match status" value="1"/>
</dbReference>
<dbReference type="PANTHER" id="PTHR43163:SF6">
    <property type="entry name" value="DIPEPTIDE TRANSPORT SYSTEM PERMEASE PROTEIN DPPB-RELATED"/>
    <property type="match status" value="1"/>
</dbReference>
<evidence type="ECO:0000256" key="6">
    <source>
        <dbReference type="ARBA" id="ARBA00023136"/>
    </source>
</evidence>
<accession>A0AA37F5C1</accession>
<comment type="subcellular location">
    <subcellularLocation>
        <location evidence="1 7">Cell membrane</location>
        <topology evidence="1 7">Multi-pass membrane protein</topology>
    </subcellularLocation>
</comment>
<keyword evidence="3" id="KW-1003">Cell membrane</keyword>
<dbReference type="Pfam" id="PF00528">
    <property type="entry name" value="BPD_transp_1"/>
    <property type="match status" value="1"/>
</dbReference>
<feature type="transmembrane region" description="Helical" evidence="7">
    <location>
        <begin position="313"/>
        <end position="336"/>
    </location>
</feature>
<dbReference type="GO" id="GO:0005886">
    <property type="term" value="C:plasma membrane"/>
    <property type="evidence" value="ECO:0007669"/>
    <property type="project" value="UniProtKB-SubCell"/>
</dbReference>